<feature type="compositionally biased region" description="Basic and acidic residues" evidence="2">
    <location>
        <begin position="1"/>
        <end position="10"/>
    </location>
</feature>
<evidence type="ECO:0000256" key="1">
    <source>
        <dbReference type="NCBIfam" id="TIGR03093"/>
    </source>
</evidence>
<dbReference type="EMBL" id="FNHF01000001">
    <property type="protein sequence ID" value="SDL69873.1"/>
    <property type="molecule type" value="Genomic_DNA"/>
</dbReference>
<feature type="region of interest" description="Disordered" evidence="2">
    <location>
        <begin position="1"/>
        <end position="45"/>
    </location>
</feature>
<dbReference type="RefSeq" id="WP_074597239.1">
    <property type="nucleotide sequence ID" value="NZ_FNHF01000001.1"/>
</dbReference>
<protein>
    <recommendedName>
        <fullName evidence="1">Small, acid-soluble spore protein L</fullName>
    </recommendedName>
</protein>
<feature type="compositionally biased region" description="Basic and acidic residues" evidence="2">
    <location>
        <begin position="26"/>
        <end position="38"/>
    </location>
</feature>
<dbReference type="AlphaFoldDB" id="A0A1G9M6X5"/>
<sequence>MAGEKKRDRGQTAPSVNPQGLTEDTADQRPHSDLEAKAKKSNTKR</sequence>
<gene>
    <name evidence="3" type="ORF">SAMN05216244_0453</name>
</gene>
<keyword evidence="4" id="KW-1185">Reference proteome</keyword>
<evidence type="ECO:0000313" key="4">
    <source>
        <dbReference type="Proteomes" id="UP000182347"/>
    </source>
</evidence>
<dbReference type="STRING" id="482461.SAMN05216244_0453"/>
<evidence type="ECO:0000313" key="3">
    <source>
        <dbReference type="EMBL" id="SDL69873.1"/>
    </source>
</evidence>
<accession>A0A1G9M6X5</accession>
<organism evidence="3 4">
    <name type="scientific">Sediminibacillus halophilus</name>
    <dbReference type="NCBI Taxonomy" id="482461"/>
    <lineage>
        <taxon>Bacteria</taxon>
        <taxon>Bacillati</taxon>
        <taxon>Bacillota</taxon>
        <taxon>Bacilli</taxon>
        <taxon>Bacillales</taxon>
        <taxon>Bacillaceae</taxon>
        <taxon>Sediminibacillus</taxon>
    </lineage>
</organism>
<dbReference type="InterPro" id="IPR017526">
    <property type="entry name" value="SASP_SspL"/>
</dbReference>
<evidence type="ECO:0000256" key="2">
    <source>
        <dbReference type="SAM" id="MobiDB-lite"/>
    </source>
</evidence>
<name>A0A1G9M6X5_9BACI</name>
<feature type="compositionally biased region" description="Polar residues" evidence="2">
    <location>
        <begin position="12"/>
        <end position="22"/>
    </location>
</feature>
<proteinExistence type="predicted"/>
<reference evidence="4" key="1">
    <citation type="submission" date="2016-10" db="EMBL/GenBank/DDBJ databases">
        <authorList>
            <person name="Varghese N."/>
            <person name="Submissions S."/>
        </authorList>
    </citation>
    <scope>NUCLEOTIDE SEQUENCE [LARGE SCALE GENOMIC DNA]</scope>
    <source>
        <strain evidence="4">CGMCC 1.6199</strain>
    </source>
</reference>
<dbReference type="NCBIfam" id="TIGR03093">
    <property type="entry name" value="SASP_sspL"/>
    <property type="match status" value="1"/>
</dbReference>
<dbReference type="OrthoDB" id="2706737at2"/>
<dbReference type="Proteomes" id="UP000182347">
    <property type="component" value="Unassembled WGS sequence"/>
</dbReference>